<gene>
    <name evidence="2" type="ORF">R3P38DRAFT_3245031</name>
</gene>
<evidence type="ECO:0000313" key="3">
    <source>
        <dbReference type="Proteomes" id="UP001362999"/>
    </source>
</evidence>
<dbReference type="AlphaFoldDB" id="A0AAV9Z103"/>
<evidence type="ECO:0000313" key="2">
    <source>
        <dbReference type="EMBL" id="KAK6966992.1"/>
    </source>
</evidence>
<accession>A0AAV9Z103</accession>
<keyword evidence="3" id="KW-1185">Reference proteome</keyword>
<evidence type="ECO:0000256" key="1">
    <source>
        <dbReference type="SAM" id="MobiDB-lite"/>
    </source>
</evidence>
<name>A0AAV9Z103_9AGAR</name>
<proteinExistence type="predicted"/>
<feature type="region of interest" description="Disordered" evidence="1">
    <location>
        <begin position="26"/>
        <end position="49"/>
    </location>
</feature>
<comment type="caution">
    <text evidence="2">The sequence shown here is derived from an EMBL/GenBank/DDBJ whole genome shotgun (WGS) entry which is preliminary data.</text>
</comment>
<protein>
    <submittedName>
        <fullName evidence="2">Uncharacterized protein</fullName>
    </submittedName>
</protein>
<sequence>MNTAPAHITYAARQTTNLSNMQIPRAPASEPCSAHMRVKSAPHLNPAPHPPAVALPAPFASHSIRTKALIRLESTCMTAVVVDSTVYYSRLQRLAHDN</sequence>
<reference evidence="2 3" key="1">
    <citation type="journal article" date="2024" name="J Genomics">
        <title>Draft genome sequencing and assembly of Favolaschia claudopus CIRM-BRFM 2984 isolated from oak limbs.</title>
        <authorList>
            <person name="Navarro D."/>
            <person name="Drula E."/>
            <person name="Chaduli D."/>
            <person name="Cazenave R."/>
            <person name="Ahrendt S."/>
            <person name="Wang J."/>
            <person name="Lipzen A."/>
            <person name="Daum C."/>
            <person name="Barry K."/>
            <person name="Grigoriev I.V."/>
            <person name="Favel A."/>
            <person name="Rosso M.N."/>
            <person name="Martin F."/>
        </authorList>
    </citation>
    <scope>NUCLEOTIDE SEQUENCE [LARGE SCALE GENOMIC DNA]</scope>
    <source>
        <strain evidence="2 3">CIRM-BRFM 2984</strain>
    </source>
</reference>
<dbReference type="EMBL" id="JAWWNJ010000248">
    <property type="protein sequence ID" value="KAK6966992.1"/>
    <property type="molecule type" value="Genomic_DNA"/>
</dbReference>
<dbReference type="Proteomes" id="UP001362999">
    <property type="component" value="Unassembled WGS sequence"/>
</dbReference>
<organism evidence="2 3">
    <name type="scientific">Favolaschia claudopus</name>
    <dbReference type="NCBI Taxonomy" id="2862362"/>
    <lineage>
        <taxon>Eukaryota</taxon>
        <taxon>Fungi</taxon>
        <taxon>Dikarya</taxon>
        <taxon>Basidiomycota</taxon>
        <taxon>Agaricomycotina</taxon>
        <taxon>Agaricomycetes</taxon>
        <taxon>Agaricomycetidae</taxon>
        <taxon>Agaricales</taxon>
        <taxon>Marasmiineae</taxon>
        <taxon>Mycenaceae</taxon>
        <taxon>Favolaschia</taxon>
    </lineage>
</organism>